<sequence length="193" mass="21040">MIRTNVRTRCAALTALAATLIGSATPALLPTPANAAPLGRVCLFQDKEGARGAGHVAWAIRDPKNSSHWIWGATENAEGDSYTAPGKNNGSWIKGGSWTQLRGSISPARYDYYRCINTASGNLTTAQQMYRQMKANGYAVLTNNCLTKSLAIFRSYNPALTSAYLPDGKFKAPSYYFTTSLNNSRGWERARAY</sequence>
<proteinExistence type="predicted"/>
<keyword evidence="3" id="KW-1185">Reference proteome</keyword>
<evidence type="ECO:0000313" key="3">
    <source>
        <dbReference type="Proteomes" id="UP000629371"/>
    </source>
</evidence>
<gene>
    <name evidence="2" type="ORF">JK360_29705</name>
</gene>
<evidence type="ECO:0000313" key="2">
    <source>
        <dbReference type="EMBL" id="MBL1093454.1"/>
    </source>
</evidence>
<dbReference type="EMBL" id="JAERRI010000019">
    <property type="protein sequence ID" value="MBL1093454.1"/>
    <property type="molecule type" value="Genomic_DNA"/>
</dbReference>
<keyword evidence="1" id="KW-0732">Signal</keyword>
<organism evidence="2 3">
    <name type="scientific">Streptomyces siderophoricus</name>
    <dbReference type="NCBI Taxonomy" id="2802281"/>
    <lineage>
        <taxon>Bacteria</taxon>
        <taxon>Bacillati</taxon>
        <taxon>Actinomycetota</taxon>
        <taxon>Actinomycetes</taxon>
        <taxon>Kitasatosporales</taxon>
        <taxon>Streptomycetaceae</taxon>
        <taxon>Streptomyces</taxon>
    </lineage>
</organism>
<protein>
    <submittedName>
        <fullName evidence="2">Tat pathway signal protein</fullName>
    </submittedName>
</protein>
<dbReference type="Proteomes" id="UP000629371">
    <property type="component" value="Unassembled WGS sequence"/>
</dbReference>
<accession>A0ABS1N068</accession>
<name>A0ABS1N068_9ACTN</name>
<comment type="caution">
    <text evidence="2">The sequence shown here is derived from an EMBL/GenBank/DDBJ whole genome shotgun (WGS) entry which is preliminary data.</text>
</comment>
<feature type="signal peptide" evidence="1">
    <location>
        <begin position="1"/>
        <end position="35"/>
    </location>
</feature>
<feature type="chain" id="PRO_5045638350" evidence="1">
    <location>
        <begin position="36"/>
        <end position="193"/>
    </location>
</feature>
<evidence type="ECO:0000256" key="1">
    <source>
        <dbReference type="SAM" id="SignalP"/>
    </source>
</evidence>
<reference evidence="2 3" key="1">
    <citation type="submission" date="2021-01" db="EMBL/GenBank/DDBJ databases">
        <title>WGS of actinomycetes isolated from Thailand.</title>
        <authorList>
            <person name="Thawai C."/>
        </authorList>
    </citation>
    <scope>NUCLEOTIDE SEQUENCE [LARGE SCALE GENOMIC DNA]</scope>
    <source>
        <strain evidence="2 3">CH9-7</strain>
    </source>
</reference>